<dbReference type="InterPro" id="IPR039422">
    <property type="entry name" value="MarR/SlyA-like"/>
</dbReference>
<dbReference type="Proteomes" id="UP001611580">
    <property type="component" value="Unassembled WGS sequence"/>
</dbReference>
<keyword evidence="3" id="KW-1185">Reference proteome</keyword>
<evidence type="ECO:0000259" key="1">
    <source>
        <dbReference type="PROSITE" id="PS50995"/>
    </source>
</evidence>
<accession>A0ABW7XFV0</accession>
<dbReference type="EMBL" id="JBIRYI010000002">
    <property type="protein sequence ID" value="MFI2486386.1"/>
    <property type="molecule type" value="Genomic_DNA"/>
</dbReference>
<dbReference type="InterPro" id="IPR000835">
    <property type="entry name" value="HTH_MarR-typ"/>
</dbReference>
<comment type="caution">
    <text evidence="2">The sequence shown here is derived from an EMBL/GenBank/DDBJ whole genome shotgun (WGS) entry which is preliminary data.</text>
</comment>
<dbReference type="PANTHER" id="PTHR33164:SF99">
    <property type="entry name" value="MARR FAMILY REGULATORY PROTEIN"/>
    <property type="match status" value="1"/>
</dbReference>
<dbReference type="RefSeq" id="WP_397402242.1">
    <property type="nucleotide sequence ID" value="NZ_JBIRYI010000002.1"/>
</dbReference>
<dbReference type="Pfam" id="PF12802">
    <property type="entry name" value="MarR_2"/>
    <property type="match status" value="1"/>
</dbReference>
<sequence length="170" mass="19004">MGRYEVPPESPFAFLDDDQVRAWYAYMKVHLRLRYEMNHQLQAGAGVSLADYDVLVALTSADDGRMTVSDLATRIGAERSRVSHQVLRMARRDLVEVTPSARDRRAKDVTLTAQGRALLAEASPGHVAFVRSVFLDALSEAQTRQLASAFENVYDRLIEHGTLPRPADHP</sequence>
<dbReference type="PROSITE" id="PS50995">
    <property type="entry name" value="HTH_MARR_2"/>
    <property type="match status" value="1"/>
</dbReference>
<evidence type="ECO:0000313" key="2">
    <source>
        <dbReference type="EMBL" id="MFI2486386.1"/>
    </source>
</evidence>
<dbReference type="InterPro" id="IPR036388">
    <property type="entry name" value="WH-like_DNA-bd_sf"/>
</dbReference>
<evidence type="ECO:0000313" key="3">
    <source>
        <dbReference type="Proteomes" id="UP001611580"/>
    </source>
</evidence>
<reference evidence="2 3" key="1">
    <citation type="submission" date="2024-10" db="EMBL/GenBank/DDBJ databases">
        <title>The Natural Products Discovery Center: Release of the First 8490 Sequenced Strains for Exploring Actinobacteria Biosynthetic Diversity.</title>
        <authorList>
            <person name="Kalkreuter E."/>
            <person name="Kautsar S.A."/>
            <person name="Yang D."/>
            <person name="Bader C.D."/>
            <person name="Teijaro C.N."/>
            <person name="Fluegel L."/>
            <person name="Davis C.M."/>
            <person name="Simpson J.R."/>
            <person name="Lauterbach L."/>
            <person name="Steele A.D."/>
            <person name="Gui C."/>
            <person name="Meng S."/>
            <person name="Li G."/>
            <person name="Viehrig K."/>
            <person name="Ye F."/>
            <person name="Su P."/>
            <person name="Kiefer A.F."/>
            <person name="Nichols A."/>
            <person name="Cepeda A.J."/>
            <person name="Yan W."/>
            <person name="Fan B."/>
            <person name="Jiang Y."/>
            <person name="Adhikari A."/>
            <person name="Zheng C.-J."/>
            <person name="Schuster L."/>
            <person name="Cowan T.M."/>
            <person name="Smanski M.J."/>
            <person name="Chevrette M.G."/>
            <person name="De Carvalho L.P.S."/>
            <person name="Shen B."/>
        </authorList>
    </citation>
    <scope>NUCLEOTIDE SEQUENCE [LARGE SCALE GENOMIC DNA]</scope>
    <source>
        <strain evidence="2 3">NPDC019481</strain>
    </source>
</reference>
<dbReference type="Gene3D" id="1.10.10.10">
    <property type="entry name" value="Winged helix-like DNA-binding domain superfamily/Winged helix DNA-binding domain"/>
    <property type="match status" value="1"/>
</dbReference>
<proteinExistence type="predicted"/>
<dbReference type="InterPro" id="IPR036390">
    <property type="entry name" value="WH_DNA-bd_sf"/>
</dbReference>
<organism evidence="2 3">
    <name type="scientific">Promicromonospora kroppenstedtii</name>
    <dbReference type="NCBI Taxonomy" id="440482"/>
    <lineage>
        <taxon>Bacteria</taxon>
        <taxon>Bacillati</taxon>
        <taxon>Actinomycetota</taxon>
        <taxon>Actinomycetes</taxon>
        <taxon>Micrococcales</taxon>
        <taxon>Promicromonosporaceae</taxon>
        <taxon>Promicromonospora</taxon>
    </lineage>
</organism>
<protein>
    <submittedName>
        <fullName evidence="2">MarR family winged helix-turn-helix transcriptional regulator</fullName>
    </submittedName>
</protein>
<gene>
    <name evidence="2" type="ORF">ACH47X_05720</name>
</gene>
<name>A0ABW7XFV0_9MICO</name>
<dbReference type="SUPFAM" id="SSF46785">
    <property type="entry name" value="Winged helix' DNA-binding domain"/>
    <property type="match status" value="1"/>
</dbReference>
<feature type="domain" description="HTH marR-type" evidence="1">
    <location>
        <begin position="19"/>
        <end position="155"/>
    </location>
</feature>
<dbReference type="SMART" id="SM00347">
    <property type="entry name" value="HTH_MARR"/>
    <property type="match status" value="1"/>
</dbReference>
<dbReference type="PANTHER" id="PTHR33164">
    <property type="entry name" value="TRANSCRIPTIONAL REGULATOR, MARR FAMILY"/>
    <property type="match status" value="1"/>
</dbReference>